<gene>
    <name evidence="4" type="ORF">P170DRAFT_390929</name>
</gene>
<dbReference type="PANTHER" id="PTHR36853">
    <property type="entry name" value="EXPRESSED PROTEIN"/>
    <property type="match status" value="1"/>
</dbReference>
<protein>
    <recommendedName>
        <fullName evidence="3">Vacuolar sorting protein Vps3844 C-terminal domain-containing protein</fullName>
    </recommendedName>
</protein>
<keyword evidence="2" id="KW-0732">Signal</keyword>
<accession>A0A2I2FVM5</accession>
<dbReference type="InterPro" id="IPR024382">
    <property type="entry name" value="Vps3844_C"/>
</dbReference>
<evidence type="ECO:0000256" key="1">
    <source>
        <dbReference type="SAM" id="Phobius"/>
    </source>
</evidence>
<evidence type="ECO:0000256" key="2">
    <source>
        <dbReference type="SAM" id="SignalP"/>
    </source>
</evidence>
<dbReference type="PANTHER" id="PTHR36853:SF1">
    <property type="entry name" value="DUF3844 DOMAIN-CONTAINING PROTEIN"/>
    <property type="match status" value="1"/>
</dbReference>
<dbReference type="STRING" id="1392250.A0A2I2FVM5"/>
<keyword evidence="1" id="KW-0812">Transmembrane</keyword>
<evidence type="ECO:0000313" key="4">
    <source>
        <dbReference type="EMBL" id="PLB44681.1"/>
    </source>
</evidence>
<reference evidence="4 5" key="1">
    <citation type="submission" date="2016-12" db="EMBL/GenBank/DDBJ databases">
        <title>The genomes of Aspergillus section Nigri reveals drivers in fungal speciation.</title>
        <authorList>
            <consortium name="DOE Joint Genome Institute"/>
            <person name="Vesth T.C."/>
            <person name="Nybo J."/>
            <person name="Theobald S."/>
            <person name="Brandl J."/>
            <person name="Frisvad J.C."/>
            <person name="Nielsen K.F."/>
            <person name="Lyhne E.K."/>
            <person name="Kogle M.E."/>
            <person name="Kuo A."/>
            <person name="Riley R."/>
            <person name="Clum A."/>
            <person name="Nolan M."/>
            <person name="Lipzen A."/>
            <person name="Salamov A."/>
            <person name="Henrissat B."/>
            <person name="Wiebenga A."/>
            <person name="De Vries R.P."/>
            <person name="Grigoriev I.V."/>
            <person name="Mortensen U.H."/>
            <person name="Andersen M.R."/>
            <person name="Baker S.E."/>
        </authorList>
    </citation>
    <scope>NUCLEOTIDE SEQUENCE [LARGE SCALE GENOMIC DNA]</scope>
    <source>
        <strain evidence="4 5">IBT 23096</strain>
    </source>
</reference>
<sequence>MQHLFSILALSVAAVSGTQAPEALVLAFGDAHLPHNFKPSAISDHVIQRILGLRMESEVSLTSGEPDQETIEMLNSLGGSPAPLFGPSSEGDDISRNLLVLEGVDPEIVSFTQNEFQQNLLARVSSDSLLSHLFPSPLTEGDGVYNTRTRHCALHIGNGAPSDMQQPGKQCIPDGSIFQKSDTLESELLSRTGMVESWVNERTSAAALKISLQSPNHYEDSTFTVELLRSVLRGLDALSSGDKLTTAVLLPQPNTQRGMMALKSRAVQKKDTLPKTTISTSGAMFESNPLHVAPVCYASNSSCSEMTRNCSGHGYCYKKSGSSDQNAPSDCYACKCQETTIRKDDGTIQKIKWGGSACQKRDISSPFFLVAGITILVLLATGAAIGMLYNVGQEQLPGVISAGVGTVRTQK</sequence>
<feature type="domain" description="Vacuolar sorting protein Vps3844 C-terminal" evidence="3">
    <location>
        <begin position="296"/>
        <end position="402"/>
    </location>
</feature>
<feature type="chain" id="PRO_5014161567" description="Vacuolar sorting protein Vps3844 C-terminal domain-containing protein" evidence="2">
    <location>
        <begin position="18"/>
        <end position="411"/>
    </location>
</feature>
<feature type="signal peptide" evidence="2">
    <location>
        <begin position="1"/>
        <end position="17"/>
    </location>
</feature>
<name>A0A2I2FVM5_9EURO</name>
<dbReference type="VEuPathDB" id="FungiDB:P170DRAFT_390929"/>
<evidence type="ECO:0000313" key="5">
    <source>
        <dbReference type="Proteomes" id="UP000234275"/>
    </source>
</evidence>
<dbReference type="InterPro" id="IPR053065">
    <property type="entry name" value="Archenteron_Induction-Rel"/>
</dbReference>
<organism evidence="4 5">
    <name type="scientific">Aspergillus steynii IBT 23096</name>
    <dbReference type="NCBI Taxonomy" id="1392250"/>
    <lineage>
        <taxon>Eukaryota</taxon>
        <taxon>Fungi</taxon>
        <taxon>Dikarya</taxon>
        <taxon>Ascomycota</taxon>
        <taxon>Pezizomycotina</taxon>
        <taxon>Eurotiomycetes</taxon>
        <taxon>Eurotiomycetidae</taxon>
        <taxon>Eurotiales</taxon>
        <taxon>Aspergillaceae</taxon>
        <taxon>Aspergillus</taxon>
        <taxon>Aspergillus subgen. Circumdati</taxon>
    </lineage>
</organism>
<dbReference type="EMBL" id="MSFO01000008">
    <property type="protein sequence ID" value="PLB44681.1"/>
    <property type="molecule type" value="Genomic_DNA"/>
</dbReference>
<dbReference type="Proteomes" id="UP000234275">
    <property type="component" value="Unassembled WGS sequence"/>
</dbReference>
<dbReference type="Pfam" id="PF12955">
    <property type="entry name" value="Vps3844_C"/>
    <property type="match status" value="1"/>
</dbReference>
<dbReference type="OrthoDB" id="5583277at2759"/>
<dbReference type="AlphaFoldDB" id="A0A2I2FVM5"/>
<proteinExistence type="predicted"/>
<evidence type="ECO:0000259" key="3">
    <source>
        <dbReference type="Pfam" id="PF12955"/>
    </source>
</evidence>
<dbReference type="GeneID" id="36553623"/>
<dbReference type="GO" id="GO:0005783">
    <property type="term" value="C:endoplasmic reticulum"/>
    <property type="evidence" value="ECO:0007669"/>
    <property type="project" value="TreeGrafter"/>
</dbReference>
<feature type="transmembrane region" description="Helical" evidence="1">
    <location>
        <begin position="367"/>
        <end position="389"/>
    </location>
</feature>
<keyword evidence="1" id="KW-1133">Transmembrane helix</keyword>
<keyword evidence="1" id="KW-0472">Membrane</keyword>
<keyword evidence="5" id="KW-1185">Reference proteome</keyword>
<comment type="caution">
    <text evidence="4">The sequence shown here is derived from an EMBL/GenBank/DDBJ whole genome shotgun (WGS) entry which is preliminary data.</text>
</comment>
<dbReference type="RefSeq" id="XP_024699983.1">
    <property type="nucleotide sequence ID" value="XM_024845924.1"/>
</dbReference>